<organism evidence="1">
    <name type="scientific">Arundo donax</name>
    <name type="common">Giant reed</name>
    <name type="synonym">Donax arundinaceus</name>
    <dbReference type="NCBI Taxonomy" id="35708"/>
    <lineage>
        <taxon>Eukaryota</taxon>
        <taxon>Viridiplantae</taxon>
        <taxon>Streptophyta</taxon>
        <taxon>Embryophyta</taxon>
        <taxon>Tracheophyta</taxon>
        <taxon>Spermatophyta</taxon>
        <taxon>Magnoliopsida</taxon>
        <taxon>Liliopsida</taxon>
        <taxon>Poales</taxon>
        <taxon>Poaceae</taxon>
        <taxon>PACMAD clade</taxon>
        <taxon>Arundinoideae</taxon>
        <taxon>Arundineae</taxon>
        <taxon>Arundo</taxon>
    </lineage>
</organism>
<accession>A0A0A9BX50</accession>
<dbReference type="AlphaFoldDB" id="A0A0A9BX50"/>
<proteinExistence type="predicted"/>
<protein>
    <submittedName>
        <fullName evidence="1">Uncharacterized protein</fullName>
    </submittedName>
</protein>
<sequence>MTLCNGERWFVLVIQNRNKGSALQHGSK</sequence>
<name>A0A0A9BX50_ARUDO</name>
<reference evidence="1" key="1">
    <citation type="submission" date="2014-09" db="EMBL/GenBank/DDBJ databases">
        <authorList>
            <person name="Magalhaes I.L.F."/>
            <person name="Oliveira U."/>
            <person name="Santos F.R."/>
            <person name="Vidigal T.H.D.A."/>
            <person name="Brescovit A.D."/>
            <person name="Santos A.J."/>
        </authorList>
    </citation>
    <scope>NUCLEOTIDE SEQUENCE</scope>
    <source>
        <tissue evidence="1">Shoot tissue taken approximately 20 cm above the soil surface</tissue>
    </source>
</reference>
<evidence type="ECO:0000313" key="1">
    <source>
        <dbReference type="EMBL" id="JAD65735.1"/>
    </source>
</evidence>
<dbReference type="EMBL" id="GBRH01232160">
    <property type="protein sequence ID" value="JAD65735.1"/>
    <property type="molecule type" value="Transcribed_RNA"/>
</dbReference>
<reference evidence="1" key="2">
    <citation type="journal article" date="2015" name="Data Brief">
        <title>Shoot transcriptome of the giant reed, Arundo donax.</title>
        <authorList>
            <person name="Barrero R.A."/>
            <person name="Guerrero F.D."/>
            <person name="Moolhuijzen P."/>
            <person name="Goolsby J.A."/>
            <person name="Tidwell J."/>
            <person name="Bellgard S.E."/>
            <person name="Bellgard M.I."/>
        </authorList>
    </citation>
    <scope>NUCLEOTIDE SEQUENCE</scope>
    <source>
        <tissue evidence="1">Shoot tissue taken approximately 20 cm above the soil surface</tissue>
    </source>
</reference>